<protein>
    <submittedName>
        <fullName evidence="1">Retrovirus-related Pol polyprotein from transposon TNT 1-94</fullName>
    </submittedName>
</protein>
<dbReference type="EMBL" id="JAAIUW010000001">
    <property type="protein sequence ID" value="KAF7845329.1"/>
    <property type="molecule type" value="Genomic_DNA"/>
</dbReference>
<evidence type="ECO:0000313" key="2">
    <source>
        <dbReference type="Proteomes" id="UP000634136"/>
    </source>
</evidence>
<accession>A0A834XJH5</accession>
<dbReference type="PANTHER" id="PTHR11439">
    <property type="entry name" value="GAG-POL-RELATED RETROTRANSPOSON"/>
    <property type="match status" value="1"/>
</dbReference>
<sequence length="250" mass="28258">MVSSLKLRGITDDPFIDPTQYRSIVGALQYATITRPEISFSVNKVCQFMHNPQNSHWQAVKRILRYLKGTLDHGLHFTSSPSLSLFAFSDADWGSDPDDRRSTTGWCVYLGNNLISWSSKKQAVVARSSIEAEYRGVANVVSEVVWVQSLLSELMISIQGIPRIFCDNMSTVLLSANHILHSWSKHVELDLFFVRERVARREIEVQHISAAEQTADIMTKVVSSSNFLVCRDKLRLVDSNKLSSRGDVRI</sequence>
<dbReference type="Proteomes" id="UP000634136">
    <property type="component" value="Unassembled WGS sequence"/>
</dbReference>
<organism evidence="1 2">
    <name type="scientific">Senna tora</name>
    <dbReference type="NCBI Taxonomy" id="362788"/>
    <lineage>
        <taxon>Eukaryota</taxon>
        <taxon>Viridiplantae</taxon>
        <taxon>Streptophyta</taxon>
        <taxon>Embryophyta</taxon>
        <taxon>Tracheophyta</taxon>
        <taxon>Spermatophyta</taxon>
        <taxon>Magnoliopsida</taxon>
        <taxon>eudicotyledons</taxon>
        <taxon>Gunneridae</taxon>
        <taxon>Pentapetalae</taxon>
        <taxon>rosids</taxon>
        <taxon>fabids</taxon>
        <taxon>Fabales</taxon>
        <taxon>Fabaceae</taxon>
        <taxon>Caesalpinioideae</taxon>
        <taxon>Cassia clade</taxon>
        <taxon>Senna</taxon>
    </lineage>
</organism>
<comment type="caution">
    <text evidence="1">The sequence shown here is derived from an EMBL/GenBank/DDBJ whole genome shotgun (WGS) entry which is preliminary data.</text>
</comment>
<evidence type="ECO:0000313" key="1">
    <source>
        <dbReference type="EMBL" id="KAF7845329.1"/>
    </source>
</evidence>
<dbReference type="PANTHER" id="PTHR11439:SF455">
    <property type="entry name" value="RLK (RECEPTOR-LIKE PROTEIN KINASE) 8, PUTATIVE-RELATED"/>
    <property type="match status" value="1"/>
</dbReference>
<dbReference type="SUPFAM" id="SSF56672">
    <property type="entry name" value="DNA/RNA polymerases"/>
    <property type="match status" value="1"/>
</dbReference>
<proteinExistence type="predicted"/>
<keyword evidence="2" id="KW-1185">Reference proteome</keyword>
<dbReference type="InterPro" id="IPR043502">
    <property type="entry name" value="DNA/RNA_pol_sf"/>
</dbReference>
<dbReference type="CDD" id="cd09272">
    <property type="entry name" value="RNase_HI_RT_Ty1"/>
    <property type="match status" value="1"/>
</dbReference>
<gene>
    <name evidence="1" type="ORF">G2W53_002234</name>
</gene>
<reference evidence="1" key="1">
    <citation type="submission" date="2020-09" db="EMBL/GenBank/DDBJ databases">
        <title>Genome-Enabled Discovery of Anthraquinone Biosynthesis in Senna tora.</title>
        <authorList>
            <person name="Kang S.-H."/>
            <person name="Pandey R.P."/>
            <person name="Lee C.-M."/>
            <person name="Sim J.-S."/>
            <person name="Jeong J.-T."/>
            <person name="Choi B.-S."/>
            <person name="Jung M."/>
            <person name="Ginzburg D."/>
            <person name="Zhao K."/>
            <person name="Won S.Y."/>
            <person name="Oh T.-J."/>
            <person name="Yu Y."/>
            <person name="Kim N.-H."/>
            <person name="Lee O.R."/>
            <person name="Lee T.-H."/>
            <person name="Bashyal P."/>
            <person name="Kim T.-S."/>
            <person name="Lee W.-H."/>
            <person name="Kawkins C."/>
            <person name="Kim C.-K."/>
            <person name="Kim J.S."/>
            <person name="Ahn B.O."/>
            <person name="Rhee S.Y."/>
            <person name="Sohng J.K."/>
        </authorList>
    </citation>
    <scope>NUCLEOTIDE SEQUENCE</scope>
    <source>
        <tissue evidence="1">Leaf</tissue>
    </source>
</reference>
<name>A0A834XJH5_9FABA</name>
<dbReference type="OrthoDB" id="1426983at2759"/>
<dbReference type="AlphaFoldDB" id="A0A834XJH5"/>